<keyword evidence="1" id="KW-0812">Transmembrane</keyword>
<feature type="transmembrane region" description="Helical" evidence="1">
    <location>
        <begin position="20"/>
        <end position="44"/>
    </location>
</feature>
<keyword evidence="1" id="KW-0472">Membrane</keyword>
<keyword evidence="3" id="KW-1185">Reference proteome</keyword>
<evidence type="ECO:0000256" key="1">
    <source>
        <dbReference type="SAM" id="Phobius"/>
    </source>
</evidence>
<dbReference type="AlphaFoldDB" id="A0AAD7HTB2"/>
<dbReference type="Proteomes" id="UP001215280">
    <property type="component" value="Unassembled WGS sequence"/>
</dbReference>
<comment type="caution">
    <text evidence="2">The sequence shown here is derived from an EMBL/GenBank/DDBJ whole genome shotgun (WGS) entry which is preliminary data.</text>
</comment>
<evidence type="ECO:0000313" key="2">
    <source>
        <dbReference type="EMBL" id="KAJ7726713.1"/>
    </source>
</evidence>
<evidence type="ECO:0000313" key="3">
    <source>
        <dbReference type="Proteomes" id="UP001215280"/>
    </source>
</evidence>
<name>A0AAD7HTB2_9AGAR</name>
<dbReference type="EMBL" id="JARJLG010000217">
    <property type="protein sequence ID" value="KAJ7726713.1"/>
    <property type="molecule type" value="Genomic_DNA"/>
</dbReference>
<gene>
    <name evidence="2" type="ORF">DFH07DRAFT_852615</name>
</gene>
<keyword evidence="1" id="KW-1133">Transmembrane helix</keyword>
<accession>A0AAD7HTB2</accession>
<proteinExistence type="predicted"/>
<sequence>MWVAHLGNGFTARSLAKWLIIFLLICQLTTAAVLSSVTSCPIFLSSRTSKSHFSDKTTQISVSKSHISDNKIANFRPQKATFADHPLVQLPGAWRNIPPKRTSGASNTWFSIP</sequence>
<organism evidence="2 3">
    <name type="scientific">Mycena maculata</name>
    <dbReference type="NCBI Taxonomy" id="230809"/>
    <lineage>
        <taxon>Eukaryota</taxon>
        <taxon>Fungi</taxon>
        <taxon>Dikarya</taxon>
        <taxon>Basidiomycota</taxon>
        <taxon>Agaricomycotina</taxon>
        <taxon>Agaricomycetes</taxon>
        <taxon>Agaricomycetidae</taxon>
        <taxon>Agaricales</taxon>
        <taxon>Marasmiineae</taxon>
        <taxon>Mycenaceae</taxon>
        <taxon>Mycena</taxon>
    </lineage>
</organism>
<reference evidence="2" key="1">
    <citation type="submission" date="2023-03" db="EMBL/GenBank/DDBJ databases">
        <title>Massive genome expansion in bonnet fungi (Mycena s.s.) driven by repeated elements and novel gene families across ecological guilds.</title>
        <authorList>
            <consortium name="Lawrence Berkeley National Laboratory"/>
            <person name="Harder C.B."/>
            <person name="Miyauchi S."/>
            <person name="Viragh M."/>
            <person name="Kuo A."/>
            <person name="Thoen E."/>
            <person name="Andreopoulos B."/>
            <person name="Lu D."/>
            <person name="Skrede I."/>
            <person name="Drula E."/>
            <person name="Henrissat B."/>
            <person name="Morin E."/>
            <person name="Kohler A."/>
            <person name="Barry K."/>
            <person name="LaButti K."/>
            <person name="Morin E."/>
            <person name="Salamov A."/>
            <person name="Lipzen A."/>
            <person name="Mereny Z."/>
            <person name="Hegedus B."/>
            <person name="Baldrian P."/>
            <person name="Stursova M."/>
            <person name="Weitz H."/>
            <person name="Taylor A."/>
            <person name="Grigoriev I.V."/>
            <person name="Nagy L.G."/>
            <person name="Martin F."/>
            <person name="Kauserud H."/>
        </authorList>
    </citation>
    <scope>NUCLEOTIDE SEQUENCE</scope>
    <source>
        <strain evidence="2">CBHHK188m</strain>
    </source>
</reference>
<protein>
    <submittedName>
        <fullName evidence="2">Uncharacterized protein</fullName>
    </submittedName>
</protein>